<dbReference type="AlphaFoldDB" id="A0A0F9HKJ0"/>
<reference evidence="1" key="1">
    <citation type="journal article" date="2015" name="Nature">
        <title>Complex archaea that bridge the gap between prokaryotes and eukaryotes.</title>
        <authorList>
            <person name="Spang A."/>
            <person name="Saw J.H."/>
            <person name="Jorgensen S.L."/>
            <person name="Zaremba-Niedzwiedzka K."/>
            <person name="Martijn J."/>
            <person name="Lind A.E."/>
            <person name="van Eijk R."/>
            <person name="Schleper C."/>
            <person name="Guy L."/>
            <person name="Ettema T.J."/>
        </authorList>
    </citation>
    <scope>NUCLEOTIDE SEQUENCE</scope>
</reference>
<dbReference type="EMBL" id="LAZR01022332">
    <property type="protein sequence ID" value="KKL82220.1"/>
    <property type="molecule type" value="Genomic_DNA"/>
</dbReference>
<comment type="caution">
    <text evidence="1">The sequence shown here is derived from an EMBL/GenBank/DDBJ whole genome shotgun (WGS) entry which is preliminary data.</text>
</comment>
<name>A0A0F9HKJ0_9ZZZZ</name>
<organism evidence="1">
    <name type="scientific">marine sediment metagenome</name>
    <dbReference type="NCBI Taxonomy" id="412755"/>
    <lineage>
        <taxon>unclassified sequences</taxon>
        <taxon>metagenomes</taxon>
        <taxon>ecological metagenomes</taxon>
    </lineage>
</organism>
<proteinExistence type="predicted"/>
<protein>
    <submittedName>
        <fullName evidence="1">Uncharacterized protein</fullName>
    </submittedName>
</protein>
<sequence length="79" mass="9126">MRRYIVVGSGYVESDRLTEKLAQVDFRSSGWYPTTNELQVLEAYKFGETRRMTNASFKPGLVSAFERLLKRGFIVSEEI</sequence>
<evidence type="ECO:0000313" key="1">
    <source>
        <dbReference type="EMBL" id="KKL82220.1"/>
    </source>
</evidence>
<accession>A0A0F9HKJ0</accession>
<gene>
    <name evidence="1" type="ORF">LCGC14_1986950</name>
</gene>